<dbReference type="FunFam" id="3.30.300.30:FF:000020">
    <property type="entry name" value="Long-chain fatty acid transporter"/>
    <property type="match status" value="1"/>
</dbReference>
<reference evidence="21" key="1">
    <citation type="submission" date="2021-01" db="EMBL/GenBank/DDBJ databases">
        <authorList>
            <person name="Corre E."/>
            <person name="Pelletier E."/>
            <person name="Niang G."/>
            <person name="Scheremetjew M."/>
            <person name="Finn R."/>
            <person name="Kale V."/>
            <person name="Holt S."/>
            <person name="Cochrane G."/>
            <person name="Meng A."/>
            <person name="Brown T."/>
            <person name="Cohen L."/>
        </authorList>
    </citation>
    <scope>NUCLEOTIDE SEQUENCE</scope>
    <source>
        <strain evidence="21">NY070348D</strain>
    </source>
</reference>
<dbReference type="InterPro" id="IPR025110">
    <property type="entry name" value="AMP-bd_C"/>
</dbReference>
<evidence type="ECO:0000256" key="16">
    <source>
        <dbReference type="ARBA" id="ARBA00068795"/>
    </source>
</evidence>
<comment type="similarity">
    <text evidence="2">Belongs to the ATP-dependent AMP-binding enzyme family.</text>
</comment>
<keyword evidence="5" id="KW-0436">Ligase</keyword>
<evidence type="ECO:0000256" key="1">
    <source>
        <dbReference type="ARBA" id="ARBA00004651"/>
    </source>
</evidence>
<evidence type="ECO:0000256" key="15">
    <source>
        <dbReference type="ARBA" id="ARBA00060276"/>
    </source>
</evidence>
<keyword evidence="10" id="KW-0445">Lipid transport</keyword>
<organism evidence="21">
    <name type="scientific">Mucochytrium quahogii</name>
    <dbReference type="NCBI Taxonomy" id="96639"/>
    <lineage>
        <taxon>Eukaryota</taxon>
        <taxon>Sar</taxon>
        <taxon>Stramenopiles</taxon>
        <taxon>Bigyra</taxon>
        <taxon>Labyrinthulomycetes</taxon>
        <taxon>Thraustochytrida</taxon>
        <taxon>Thraustochytriidae</taxon>
        <taxon>Mucochytrium</taxon>
    </lineage>
</organism>
<evidence type="ECO:0000256" key="7">
    <source>
        <dbReference type="ARBA" id="ARBA00022741"/>
    </source>
</evidence>
<evidence type="ECO:0000313" key="21">
    <source>
        <dbReference type="EMBL" id="CAD9679201.1"/>
    </source>
</evidence>
<feature type="chain" id="PRO_5031179564" description="Very long-chain fatty acid transport protein" evidence="18">
    <location>
        <begin position="22"/>
        <end position="632"/>
    </location>
</feature>
<evidence type="ECO:0000256" key="6">
    <source>
        <dbReference type="ARBA" id="ARBA00022692"/>
    </source>
</evidence>
<dbReference type="GO" id="GO:0005789">
    <property type="term" value="C:endoplasmic reticulum membrane"/>
    <property type="evidence" value="ECO:0007669"/>
    <property type="project" value="TreeGrafter"/>
</dbReference>
<keyword evidence="6" id="KW-0812">Transmembrane</keyword>
<keyword evidence="8" id="KW-0067">ATP-binding</keyword>
<evidence type="ECO:0000256" key="18">
    <source>
        <dbReference type="SAM" id="SignalP"/>
    </source>
</evidence>
<dbReference type="InterPro" id="IPR000873">
    <property type="entry name" value="AMP-dep_synth/lig_dom"/>
</dbReference>
<gene>
    <name evidence="21" type="ORF">QSP1433_LOCUS6458</name>
</gene>
<protein>
    <recommendedName>
        <fullName evidence="16">Very long-chain fatty acid transport protein</fullName>
    </recommendedName>
    <alternativeName>
        <fullName evidence="17">Very-long-chain acyl-CoA synthetase</fullName>
    </alternativeName>
</protein>
<dbReference type="GO" id="GO:0005524">
    <property type="term" value="F:ATP binding"/>
    <property type="evidence" value="ECO:0007669"/>
    <property type="project" value="UniProtKB-KW"/>
</dbReference>
<keyword evidence="18" id="KW-0732">Signal</keyword>
<dbReference type="GO" id="GO:0005324">
    <property type="term" value="F:long-chain fatty acid transmembrane transporter activity"/>
    <property type="evidence" value="ECO:0007669"/>
    <property type="project" value="TreeGrafter"/>
</dbReference>
<dbReference type="PANTHER" id="PTHR43107">
    <property type="entry name" value="LONG-CHAIN FATTY ACID TRANSPORT PROTEIN"/>
    <property type="match status" value="1"/>
</dbReference>
<dbReference type="NCBIfam" id="NF006134">
    <property type="entry name" value="PRK08279.1"/>
    <property type="match status" value="1"/>
</dbReference>
<feature type="domain" description="AMP-dependent synthetase/ligase" evidence="19">
    <location>
        <begin position="65"/>
        <end position="451"/>
    </location>
</feature>
<dbReference type="EMBL" id="HBHK01010352">
    <property type="protein sequence ID" value="CAD9679201.1"/>
    <property type="molecule type" value="Transcribed_RNA"/>
</dbReference>
<evidence type="ECO:0000256" key="12">
    <source>
        <dbReference type="ARBA" id="ARBA00023140"/>
    </source>
</evidence>
<keyword evidence="12" id="KW-0576">Peroxisome</keyword>
<keyword evidence="9" id="KW-1133">Transmembrane helix</keyword>
<dbReference type="GO" id="GO:0004467">
    <property type="term" value="F:long-chain fatty acid-CoA ligase activity"/>
    <property type="evidence" value="ECO:0007669"/>
    <property type="project" value="TreeGrafter"/>
</dbReference>
<dbReference type="Pfam" id="PF13193">
    <property type="entry name" value="AMP-binding_C"/>
    <property type="match status" value="1"/>
</dbReference>
<comment type="function">
    <text evidence="15">Acyl-CoA synthetase required for both the import of long chain fatty acids (LCFAs) (C14-C18) and the activation very long chain fatty acids (VLCFAs) (C20-C26) by esterification of the fatty acids into metabolically active CoA-thioesters for subsequent degradation or incorporation into phospholipids. The transport and fatty acyl-CoA synthetase activities are genetically separable and are thus independent activities. Esterifies VLCFAs in the peroxisome matrix. The VLCFAs are actively transported into peroxisomes by a PXA1-PXA2 heterodimeric transporter in the peroxisomal membrane.</text>
</comment>
<keyword evidence="3" id="KW-0813">Transport</keyword>
<feature type="signal peptide" evidence="18">
    <location>
        <begin position="1"/>
        <end position="21"/>
    </location>
</feature>
<dbReference type="Pfam" id="PF00501">
    <property type="entry name" value="AMP-binding"/>
    <property type="match status" value="1"/>
</dbReference>
<proteinExistence type="inferred from homology"/>
<dbReference type="Gene3D" id="3.30.300.30">
    <property type="match status" value="1"/>
</dbReference>
<evidence type="ECO:0000256" key="10">
    <source>
        <dbReference type="ARBA" id="ARBA00023055"/>
    </source>
</evidence>
<evidence type="ECO:0000259" key="19">
    <source>
        <dbReference type="Pfam" id="PF00501"/>
    </source>
</evidence>
<evidence type="ECO:0000256" key="2">
    <source>
        <dbReference type="ARBA" id="ARBA00006432"/>
    </source>
</evidence>
<evidence type="ECO:0000256" key="5">
    <source>
        <dbReference type="ARBA" id="ARBA00022598"/>
    </source>
</evidence>
<evidence type="ECO:0000256" key="4">
    <source>
        <dbReference type="ARBA" id="ARBA00022475"/>
    </source>
</evidence>
<dbReference type="GO" id="GO:0044539">
    <property type="term" value="P:long-chain fatty acid import into cell"/>
    <property type="evidence" value="ECO:0007669"/>
    <property type="project" value="TreeGrafter"/>
</dbReference>
<name>A0A7S2WCB1_9STRA</name>
<feature type="domain" description="AMP-binding enzyme C-terminal" evidence="20">
    <location>
        <begin position="509"/>
        <end position="583"/>
    </location>
</feature>
<dbReference type="InterPro" id="IPR042099">
    <property type="entry name" value="ANL_N_sf"/>
</dbReference>
<dbReference type="GO" id="GO:0005778">
    <property type="term" value="C:peroxisomal membrane"/>
    <property type="evidence" value="ECO:0007669"/>
    <property type="project" value="UniProtKB-SubCell"/>
</dbReference>
<dbReference type="InterPro" id="IPR020845">
    <property type="entry name" value="AMP-binding_CS"/>
</dbReference>
<comment type="subcellular location">
    <subcellularLocation>
        <location evidence="1">Cell membrane</location>
        <topology evidence="1">Multi-pass membrane protein</topology>
    </subcellularLocation>
    <subcellularLocation>
        <location evidence="13">Peroxisome membrane</location>
    </subcellularLocation>
</comment>
<dbReference type="PANTHER" id="PTHR43107:SF15">
    <property type="entry name" value="FATTY ACID TRANSPORT PROTEIN 3, ISOFORM A"/>
    <property type="match status" value="1"/>
</dbReference>
<keyword evidence="7" id="KW-0547">Nucleotide-binding</keyword>
<evidence type="ECO:0000256" key="11">
    <source>
        <dbReference type="ARBA" id="ARBA00023136"/>
    </source>
</evidence>
<keyword evidence="11" id="KW-0472">Membrane</keyword>
<dbReference type="GO" id="GO:0005886">
    <property type="term" value="C:plasma membrane"/>
    <property type="evidence" value="ECO:0007669"/>
    <property type="project" value="UniProtKB-SubCell"/>
</dbReference>
<evidence type="ECO:0000259" key="20">
    <source>
        <dbReference type="Pfam" id="PF13193"/>
    </source>
</evidence>
<evidence type="ECO:0000256" key="14">
    <source>
        <dbReference type="ARBA" id="ARBA00051585"/>
    </source>
</evidence>
<comment type="catalytic activity">
    <reaction evidence="14">
        <text>a very long-chain fatty acid + ATP + CoA = a very long-chain fatty acyl-CoA + AMP + diphosphate</text>
        <dbReference type="Rhea" id="RHEA:54536"/>
        <dbReference type="ChEBI" id="CHEBI:30616"/>
        <dbReference type="ChEBI" id="CHEBI:33019"/>
        <dbReference type="ChEBI" id="CHEBI:57287"/>
        <dbReference type="ChEBI" id="CHEBI:58950"/>
        <dbReference type="ChEBI" id="CHEBI:138261"/>
        <dbReference type="ChEBI" id="CHEBI:456215"/>
    </reaction>
</comment>
<accession>A0A7S2WCB1</accession>
<dbReference type="InterPro" id="IPR045851">
    <property type="entry name" value="AMP-bd_C_sf"/>
</dbReference>
<evidence type="ECO:0000256" key="17">
    <source>
        <dbReference type="ARBA" id="ARBA00078285"/>
    </source>
</evidence>
<evidence type="ECO:0000256" key="9">
    <source>
        <dbReference type="ARBA" id="ARBA00022989"/>
    </source>
</evidence>
<dbReference type="Gene3D" id="3.40.50.12780">
    <property type="entry name" value="N-terminal domain of ligase-like"/>
    <property type="match status" value="1"/>
</dbReference>
<evidence type="ECO:0000256" key="13">
    <source>
        <dbReference type="ARBA" id="ARBA00046271"/>
    </source>
</evidence>
<dbReference type="SUPFAM" id="SSF56801">
    <property type="entry name" value="Acetyl-CoA synthetase-like"/>
    <property type="match status" value="1"/>
</dbReference>
<sequence length="632" mass="69952">MGKGAATGIALSLAALTGVGASVAKKMDEKYFIFKDAKLLFGLSKLGLMIQRHMLTNWTVATGIEEAAINFNDKEAIVFENQSFSFREWDEHANQAAQYFRSLGVKKGDVVSIYMDNRPEFIFAWSGLAKIGAVGALINNNLKKKALLHCLKVAGSTHLFFGHECVANLEESLDALKEQGYKLHCEGRSDIPWADTSTQLFDGYSKAQVPKSWREGIRFDDNCLLIYTSGTTGLPKAAVLKHAKIYGGGAAFGIQFGITGKDRIYNSGLPLYHSAATNVGVALCLIKGCTLVIRRKFSASHFWEDCANYRCTVVQYIGELCRYLLSVDPPGNFERSHSVRLAVGNGLRPEIWDTFQTRFQIPEVGEFYGSSEGCIALFNHCTDERSRGAVGHMGAIFKQLGFCTIIKFDHEKEEPIRDPVTGFCIEASDGEVGEAIGEIKNRPAGTFDGYYGNEEQTNKKVLRNVFKKGDRYFRSGDLLMKDKLGYYFFVDRIGDTFRWKSENVSTTEVAGIVGNIPGVTEANVYGVQLPGKDGRACCAACVLDDQVIDLETFANICKSELPSYAIPLFIRKMDKMDTTGTFKVQKVGLRNDGVDPSKVKDPLFFYDSENGGKYIPMDVHVYNKVVTGKARL</sequence>
<dbReference type="FunFam" id="3.40.50.12780:FF:000019">
    <property type="entry name" value="Long-chain fatty acid transporter"/>
    <property type="match status" value="1"/>
</dbReference>
<evidence type="ECO:0000256" key="8">
    <source>
        <dbReference type="ARBA" id="ARBA00022840"/>
    </source>
</evidence>
<dbReference type="PROSITE" id="PS00455">
    <property type="entry name" value="AMP_BINDING"/>
    <property type="match status" value="1"/>
</dbReference>
<keyword evidence="4" id="KW-1003">Cell membrane</keyword>
<evidence type="ECO:0000256" key="3">
    <source>
        <dbReference type="ARBA" id="ARBA00022448"/>
    </source>
</evidence>
<dbReference type="AlphaFoldDB" id="A0A7S2WCB1"/>